<evidence type="ECO:0000313" key="2">
    <source>
        <dbReference type="EMBL" id="KAK0542419.1"/>
    </source>
</evidence>
<evidence type="ECO:0000256" key="1">
    <source>
        <dbReference type="SAM" id="MobiDB-lite"/>
    </source>
</evidence>
<sequence length="196" mass="22011">AFKPSTIRNAWRLAGIVPDNPQVVLNALRAEYRVAEDDHHQNSDHDSTSTPHASSPPRTPKTIRSLQRSANRLLNGPDNSPVSPTLDRFVRASLAQAHTLALLQRDMAQPTAERQARTERQRSARRILSSGGVVYAEEARRIEATRVQTELMNQQAATLKRDRIARDHEAAAARLRREEGQELRLDERKCTANAVM</sequence>
<proteinExistence type="predicted"/>
<organism evidence="2 3">
    <name type="scientific">Tilletia horrida</name>
    <dbReference type="NCBI Taxonomy" id="155126"/>
    <lineage>
        <taxon>Eukaryota</taxon>
        <taxon>Fungi</taxon>
        <taxon>Dikarya</taxon>
        <taxon>Basidiomycota</taxon>
        <taxon>Ustilaginomycotina</taxon>
        <taxon>Exobasidiomycetes</taxon>
        <taxon>Tilletiales</taxon>
        <taxon>Tilletiaceae</taxon>
        <taxon>Tilletia</taxon>
    </lineage>
</organism>
<keyword evidence="3" id="KW-1185">Reference proteome</keyword>
<feature type="non-terminal residue" evidence="2">
    <location>
        <position position="1"/>
    </location>
</feature>
<protein>
    <submittedName>
        <fullName evidence="2">Uncharacterized protein</fullName>
    </submittedName>
</protein>
<gene>
    <name evidence="2" type="ORF">OC846_006745</name>
</gene>
<comment type="caution">
    <text evidence="2">The sequence shown here is derived from an EMBL/GenBank/DDBJ whole genome shotgun (WGS) entry which is preliminary data.</text>
</comment>
<evidence type="ECO:0000313" key="3">
    <source>
        <dbReference type="Proteomes" id="UP001176517"/>
    </source>
</evidence>
<feature type="region of interest" description="Disordered" evidence="1">
    <location>
        <begin position="36"/>
        <end position="62"/>
    </location>
</feature>
<accession>A0AAN6GI73</accession>
<dbReference type="AlphaFoldDB" id="A0AAN6GI73"/>
<name>A0AAN6GI73_9BASI</name>
<reference evidence="2" key="1">
    <citation type="journal article" date="2023" name="PhytoFront">
        <title>Draft Genome Resources of Seven Strains of Tilletia horrida, Causal Agent of Kernel Smut of Rice.</title>
        <authorList>
            <person name="Khanal S."/>
            <person name="Antony Babu S."/>
            <person name="Zhou X.G."/>
        </authorList>
    </citation>
    <scope>NUCLEOTIDE SEQUENCE</scope>
    <source>
        <strain evidence="2">TX6</strain>
    </source>
</reference>
<dbReference type="Proteomes" id="UP001176517">
    <property type="component" value="Unassembled WGS sequence"/>
</dbReference>
<dbReference type="EMBL" id="JAPDMZ010000528">
    <property type="protein sequence ID" value="KAK0542419.1"/>
    <property type="molecule type" value="Genomic_DNA"/>
</dbReference>
<feature type="compositionally biased region" description="Basic and acidic residues" evidence="1">
    <location>
        <begin position="36"/>
        <end position="47"/>
    </location>
</feature>